<comment type="caution">
    <text evidence="8">The sequence shown here is derived from an EMBL/GenBank/DDBJ whole genome shotgun (WGS) entry which is preliminary data.</text>
</comment>
<dbReference type="InterPro" id="IPR004477">
    <property type="entry name" value="ComEC_N"/>
</dbReference>
<feature type="transmembrane region" description="Helical" evidence="6">
    <location>
        <begin position="12"/>
        <end position="31"/>
    </location>
</feature>
<feature type="transmembrane region" description="Helical" evidence="6">
    <location>
        <begin position="358"/>
        <end position="376"/>
    </location>
</feature>
<dbReference type="Proteomes" id="UP000810292">
    <property type="component" value="Unassembled WGS sequence"/>
</dbReference>
<name>A0A9D9IB27_9SPIO</name>
<dbReference type="EMBL" id="JADIMF010000064">
    <property type="protein sequence ID" value="MBO8468966.1"/>
    <property type="molecule type" value="Genomic_DNA"/>
</dbReference>
<feature type="transmembrane region" description="Helical" evidence="6">
    <location>
        <begin position="331"/>
        <end position="352"/>
    </location>
</feature>
<feature type="transmembrane region" description="Helical" evidence="6">
    <location>
        <begin position="271"/>
        <end position="294"/>
    </location>
</feature>
<dbReference type="AlphaFoldDB" id="A0A9D9IB27"/>
<reference evidence="8" key="2">
    <citation type="journal article" date="2021" name="PeerJ">
        <title>Extensive microbial diversity within the chicken gut microbiome revealed by metagenomics and culture.</title>
        <authorList>
            <person name="Gilroy R."/>
            <person name="Ravi A."/>
            <person name="Getino M."/>
            <person name="Pursley I."/>
            <person name="Horton D.L."/>
            <person name="Alikhan N.F."/>
            <person name="Baker D."/>
            <person name="Gharbi K."/>
            <person name="Hall N."/>
            <person name="Watson M."/>
            <person name="Adriaenssens E.M."/>
            <person name="Foster-Nyarko E."/>
            <person name="Jarju S."/>
            <person name="Secka A."/>
            <person name="Antonio M."/>
            <person name="Oren A."/>
            <person name="Chaudhuri R.R."/>
            <person name="La Ragione R."/>
            <person name="Hildebrand F."/>
            <person name="Pallen M.J."/>
        </authorList>
    </citation>
    <scope>NUCLEOTIDE SEQUENCE</scope>
    <source>
        <strain evidence="8">14700</strain>
    </source>
</reference>
<evidence type="ECO:0000256" key="2">
    <source>
        <dbReference type="ARBA" id="ARBA00022475"/>
    </source>
</evidence>
<gene>
    <name evidence="8" type="ORF">IAA72_04185</name>
</gene>
<protein>
    <submittedName>
        <fullName evidence="8">ComEC/Rec2 family competence protein</fullName>
    </submittedName>
</protein>
<keyword evidence="2" id="KW-1003">Cell membrane</keyword>
<dbReference type="InterPro" id="IPR052159">
    <property type="entry name" value="Competence_DNA_uptake"/>
</dbReference>
<keyword evidence="5 6" id="KW-0472">Membrane</keyword>
<evidence type="ECO:0000259" key="7">
    <source>
        <dbReference type="Pfam" id="PF03772"/>
    </source>
</evidence>
<feature type="transmembrane region" description="Helical" evidence="6">
    <location>
        <begin position="419"/>
        <end position="437"/>
    </location>
</feature>
<evidence type="ECO:0000256" key="6">
    <source>
        <dbReference type="SAM" id="Phobius"/>
    </source>
</evidence>
<dbReference type="PANTHER" id="PTHR30619">
    <property type="entry name" value="DNA INTERNALIZATION/COMPETENCE PROTEIN COMEC/REC2"/>
    <property type="match status" value="1"/>
</dbReference>
<feature type="transmembrane region" description="Helical" evidence="6">
    <location>
        <begin position="242"/>
        <end position="259"/>
    </location>
</feature>
<evidence type="ECO:0000256" key="1">
    <source>
        <dbReference type="ARBA" id="ARBA00004651"/>
    </source>
</evidence>
<feature type="transmembrane region" description="Helical" evidence="6">
    <location>
        <begin position="211"/>
        <end position="230"/>
    </location>
</feature>
<evidence type="ECO:0000313" key="9">
    <source>
        <dbReference type="Proteomes" id="UP000810292"/>
    </source>
</evidence>
<keyword evidence="4 6" id="KW-1133">Transmembrane helix</keyword>
<feature type="transmembrane region" description="Helical" evidence="6">
    <location>
        <begin position="300"/>
        <end position="319"/>
    </location>
</feature>
<accession>A0A9D9IB27</accession>
<dbReference type="PANTHER" id="PTHR30619:SF7">
    <property type="entry name" value="BETA-LACTAMASE DOMAIN PROTEIN"/>
    <property type="match status" value="1"/>
</dbReference>
<keyword evidence="3 6" id="KW-0812">Transmembrane</keyword>
<evidence type="ECO:0000256" key="5">
    <source>
        <dbReference type="ARBA" id="ARBA00023136"/>
    </source>
</evidence>
<sequence>MRHYKKEKSSFGYIAVIGAVYSSWFYPEFFSRPLVIIPVFSVLLLAGKREAVRYLLVLSIFMVTMFSLSSATPDISIERDAVSTLYGKVIQDSSKKRGRSTGYRVMLEAVSDNKGNLFSADGSIYVIAPSSDFIYGDIVRSDGYFSGEIFISGSARLIERSPAASLRHHASSWIKSRLRSAGEAGELGMRLILGYGEEGVFALSENARKSGLAHVLALSGMHLSIIALIISKPLRLIFGRRSGGIIDIILFLFSFLSGWRPSLVRAFIFRMLYRNLGMDEAFMLSYVILLSLFPESVIDLGAMYSFISLGGIFILSDILDESIRSILPVPYSFSVSAAASAAALIFSIPLTIDVFGSYQLGAIITSFPFSALISGYMGLSIAVVLFPFISPVLSALYVVMEKAFEVAAVFPEFSAPLEYILLVAASLFIILIGRFIIRFHLGGE</sequence>
<dbReference type="GO" id="GO:0005886">
    <property type="term" value="C:plasma membrane"/>
    <property type="evidence" value="ECO:0007669"/>
    <property type="project" value="UniProtKB-SubCell"/>
</dbReference>
<comment type="subcellular location">
    <subcellularLocation>
        <location evidence="1">Cell membrane</location>
        <topology evidence="1">Multi-pass membrane protein</topology>
    </subcellularLocation>
</comment>
<dbReference type="Pfam" id="PF03772">
    <property type="entry name" value="Competence"/>
    <property type="match status" value="1"/>
</dbReference>
<reference evidence="8" key="1">
    <citation type="submission" date="2020-10" db="EMBL/GenBank/DDBJ databases">
        <authorList>
            <person name="Gilroy R."/>
        </authorList>
    </citation>
    <scope>NUCLEOTIDE SEQUENCE</scope>
    <source>
        <strain evidence="8">14700</strain>
    </source>
</reference>
<evidence type="ECO:0000256" key="3">
    <source>
        <dbReference type="ARBA" id="ARBA00022692"/>
    </source>
</evidence>
<feature type="transmembrane region" description="Helical" evidence="6">
    <location>
        <begin position="381"/>
        <end position="399"/>
    </location>
</feature>
<evidence type="ECO:0000256" key="4">
    <source>
        <dbReference type="ARBA" id="ARBA00022989"/>
    </source>
</evidence>
<proteinExistence type="predicted"/>
<feature type="transmembrane region" description="Helical" evidence="6">
    <location>
        <begin position="51"/>
        <end position="69"/>
    </location>
</feature>
<organism evidence="8 9">
    <name type="scientific">Candidatus Ornithospirochaeta stercoravium</name>
    <dbReference type="NCBI Taxonomy" id="2840897"/>
    <lineage>
        <taxon>Bacteria</taxon>
        <taxon>Pseudomonadati</taxon>
        <taxon>Spirochaetota</taxon>
        <taxon>Spirochaetia</taxon>
        <taxon>Spirochaetales</taxon>
        <taxon>Spirochaetaceae</taxon>
        <taxon>Spirochaetaceae incertae sedis</taxon>
        <taxon>Candidatus Ornithospirochaeta</taxon>
    </lineage>
</organism>
<feature type="domain" description="ComEC/Rec2-related protein" evidence="7">
    <location>
        <begin position="191"/>
        <end position="433"/>
    </location>
</feature>
<evidence type="ECO:0000313" key="8">
    <source>
        <dbReference type="EMBL" id="MBO8468966.1"/>
    </source>
</evidence>